<dbReference type="GO" id="GO:0008753">
    <property type="term" value="F:NADPH dehydrogenase (quinone) activity"/>
    <property type="evidence" value="ECO:0007669"/>
    <property type="project" value="RHEA"/>
</dbReference>
<keyword evidence="4 5" id="KW-0560">Oxidoreductase</keyword>
<dbReference type="InterPro" id="IPR008254">
    <property type="entry name" value="Flavodoxin/NO_synth"/>
</dbReference>
<dbReference type="Gene3D" id="3.40.50.360">
    <property type="match status" value="1"/>
</dbReference>
<keyword evidence="2 5" id="KW-0285">Flavoprotein</keyword>
<dbReference type="GO" id="GO:0050661">
    <property type="term" value="F:NADP binding"/>
    <property type="evidence" value="ECO:0007669"/>
    <property type="project" value="UniProtKB-UniRule"/>
</dbReference>
<protein>
    <recommendedName>
        <fullName evidence="5">NAD(P)H dehydrogenase (quinone)</fullName>
        <ecNumber evidence="5">1.6.5.2</ecNumber>
    </recommendedName>
    <alternativeName>
        <fullName evidence="5">NAD(P)H:quinone oxidoreductase</fullName>
        <shortName evidence="5">NQO</shortName>
    </alternativeName>
</protein>
<evidence type="ECO:0000256" key="4">
    <source>
        <dbReference type="ARBA" id="ARBA00023002"/>
    </source>
</evidence>
<gene>
    <name evidence="7" type="ordered locus">Zymop_0416</name>
</gene>
<reference evidence="7 8" key="1">
    <citation type="journal article" date="2011" name="J. Bacteriol.">
        <title>Genome sequence of the ethanol-producing Zymomonas mobilis subsp. pomaceae lectotype strain ATCC 29192.</title>
        <authorList>
            <person name="Kouvelis V.N."/>
            <person name="Davenport K.W."/>
            <person name="Brettin T.S."/>
            <person name="Bruce D."/>
            <person name="Detter C."/>
            <person name="Han C.S."/>
            <person name="Nolan M."/>
            <person name="Tapia R."/>
            <person name="Damoulaki A."/>
            <person name="Kyrpides N.C."/>
            <person name="Typas M.A."/>
            <person name="Pappas K.M."/>
        </authorList>
    </citation>
    <scope>NUCLEOTIDE SEQUENCE [LARGE SCALE GENOMIC DNA]</scope>
    <source>
        <strain evidence="8">ATCC 29192 / DSM 22645 / JCM 10191 / CCUG 17912 / NBRC 13757 / NCIMB 11200 / NRRL B-4491 / Barker I</strain>
    </source>
</reference>
<comment type="caution">
    <text evidence="5">Lacks conserved residue(s) required for the propagation of feature annotation.</text>
</comment>
<keyword evidence="5" id="KW-0547">Nucleotide-binding</keyword>
<dbReference type="GO" id="GO:0016020">
    <property type="term" value="C:membrane"/>
    <property type="evidence" value="ECO:0007669"/>
    <property type="project" value="TreeGrafter"/>
</dbReference>
<proteinExistence type="inferred from homology"/>
<dbReference type="PATRIC" id="fig|579138.3.peg.437"/>
<evidence type="ECO:0000313" key="8">
    <source>
        <dbReference type="Proteomes" id="UP000000491"/>
    </source>
</evidence>
<feature type="domain" description="Flavodoxin-like" evidence="6">
    <location>
        <begin position="4"/>
        <end position="190"/>
    </location>
</feature>
<evidence type="ECO:0000256" key="3">
    <source>
        <dbReference type="ARBA" id="ARBA00022643"/>
    </source>
</evidence>
<sequence length="199" mass="21383">MKKVLIVYYSSYGHIETMAKSIAEGVQSIGIEAVIKRVPETISEESIRRNNFKTDQIGEIATVEELPDYDAIIVGAPTRFGRLPSQMASFWEKTGGLWTKGALIGKIGAAFTSTATQHGGQEQTLFSLLVSLLHHGMVITGLPYSFAGQSRIDEVTGGSPYGATTIAGSDGSRSVSENEKQGAHFLGAHVATLVKRMNH</sequence>
<evidence type="ECO:0000256" key="2">
    <source>
        <dbReference type="ARBA" id="ARBA00022630"/>
    </source>
</evidence>
<feature type="binding site" evidence="5">
    <location>
        <position position="98"/>
    </location>
    <ligand>
        <name>substrate</name>
    </ligand>
</feature>
<dbReference type="EC" id="1.6.5.2" evidence="5"/>
<dbReference type="eggNOG" id="COG0655">
    <property type="taxonomic scope" value="Bacteria"/>
</dbReference>
<dbReference type="PANTHER" id="PTHR30546:SF23">
    <property type="entry name" value="FLAVOPROTEIN-LIKE PROTEIN YCP4-RELATED"/>
    <property type="match status" value="1"/>
</dbReference>
<dbReference type="Pfam" id="PF00258">
    <property type="entry name" value="Flavodoxin_1"/>
    <property type="match status" value="1"/>
</dbReference>
<keyword evidence="5" id="KW-0521">NADP</keyword>
<dbReference type="Proteomes" id="UP000000491">
    <property type="component" value="Chromosome"/>
</dbReference>
<feature type="binding site" evidence="5">
    <location>
        <position position="12"/>
    </location>
    <ligand>
        <name>NAD(+)</name>
        <dbReference type="ChEBI" id="CHEBI:57540"/>
    </ligand>
</feature>
<accession>F8EVB2</accession>
<dbReference type="InterPro" id="IPR029039">
    <property type="entry name" value="Flavoprotein-like_sf"/>
</dbReference>
<name>F8EVB2_ZYMMT</name>
<evidence type="ECO:0000313" key="7">
    <source>
        <dbReference type="EMBL" id="AEI37319.1"/>
    </source>
</evidence>
<comment type="catalytic activity">
    <reaction evidence="5">
        <text>a quinone + NADH + H(+) = a quinol + NAD(+)</text>
        <dbReference type="Rhea" id="RHEA:46160"/>
        <dbReference type="ChEBI" id="CHEBI:15378"/>
        <dbReference type="ChEBI" id="CHEBI:24646"/>
        <dbReference type="ChEBI" id="CHEBI:57540"/>
        <dbReference type="ChEBI" id="CHEBI:57945"/>
        <dbReference type="ChEBI" id="CHEBI:132124"/>
        <dbReference type="EC" id="1.6.5.2"/>
    </reaction>
</comment>
<keyword evidence="3 5" id="KW-0288">FMN</keyword>
<keyword evidence="5" id="KW-0520">NAD</keyword>
<dbReference type="STRING" id="579138.Zymop_0416"/>
<organism evidence="7 8">
    <name type="scientific">Zymomonas mobilis subsp. pomaceae (strain ATCC 29192 / DSM 22645 / JCM 10191 / CCUG 17912 / NBRC 13757 / NCIMB 11200 / NRRL B-4491 / Barker I)</name>
    <dbReference type="NCBI Taxonomy" id="579138"/>
    <lineage>
        <taxon>Bacteria</taxon>
        <taxon>Pseudomonadati</taxon>
        <taxon>Pseudomonadota</taxon>
        <taxon>Alphaproteobacteria</taxon>
        <taxon>Sphingomonadales</taxon>
        <taxon>Zymomonadaceae</taxon>
        <taxon>Zymomonas</taxon>
    </lineage>
</organism>
<comment type="cofactor">
    <cofactor evidence="5">
        <name>FMN</name>
        <dbReference type="ChEBI" id="CHEBI:58210"/>
    </cofactor>
    <text evidence="5">Binds 1 FMN per monomer.</text>
</comment>
<dbReference type="GO" id="GO:0051287">
    <property type="term" value="F:NAD binding"/>
    <property type="evidence" value="ECO:0007669"/>
    <property type="project" value="UniProtKB-UniRule"/>
</dbReference>
<comment type="catalytic activity">
    <reaction evidence="5">
        <text>a quinone + NADPH + H(+) = a quinol + NADP(+)</text>
        <dbReference type="Rhea" id="RHEA:46164"/>
        <dbReference type="ChEBI" id="CHEBI:15378"/>
        <dbReference type="ChEBI" id="CHEBI:24646"/>
        <dbReference type="ChEBI" id="CHEBI:57783"/>
        <dbReference type="ChEBI" id="CHEBI:58349"/>
        <dbReference type="ChEBI" id="CHEBI:132124"/>
        <dbReference type="EC" id="1.6.5.2"/>
    </reaction>
</comment>
<dbReference type="EMBL" id="CP002865">
    <property type="protein sequence ID" value="AEI37319.1"/>
    <property type="molecule type" value="Genomic_DNA"/>
</dbReference>
<dbReference type="FunFam" id="3.40.50.360:FF:000001">
    <property type="entry name" value="NAD(P)H dehydrogenase (Quinone) FQR1-like"/>
    <property type="match status" value="1"/>
</dbReference>
<dbReference type="HOGENOM" id="CLU_051402_0_2_5"/>
<evidence type="ECO:0000256" key="1">
    <source>
        <dbReference type="ARBA" id="ARBA00006961"/>
    </source>
</evidence>
<dbReference type="AlphaFoldDB" id="F8EVB2"/>
<dbReference type="NCBIfam" id="TIGR01755">
    <property type="entry name" value="flav_wrbA"/>
    <property type="match status" value="1"/>
</dbReference>
<dbReference type="GO" id="GO:0010181">
    <property type="term" value="F:FMN binding"/>
    <property type="evidence" value="ECO:0007669"/>
    <property type="project" value="InterPro"/>
</dbReference>
<feature type="binding site" evidence="5">
    <location>
        <position position="134"/>
    </location>
    <ligand>
        <name>FMN</name>
        <dbReference type="ChEBI" id="CHEBI:58210"/>
    </ligand>
</feature>
<dbReference type="GO" id="GO:0050660">
    <property type="term" value="F:flavin adenine dinucleotide binding"/>
    <property type="evidence" value="ECO:0007669"/>
    <property type="project" value="UniProtKB-UniRule"/>
</dbReference>
<feature type="binding site" evidence="5">
    <location>
        <begin position="78"/>
        <end position="80"/>
    </location>
    <ligand>
        <name>FMN</name>
        <dbReference type="ChEBI" id="CHEBI:58210"/>
    </ligand>
</feature>
<dbReference type="KEGG" id="zmp:Zymop_0416"/>
<comment type="similarity">
    <text evidence="1 5">Belongs to the WrbA family.</text>
</comment>
<dbReference type="NCBIfam" id="NF002999">
    <property type="entry name" value="PRK03767.1"/>
    <property type="match status" value="1"/>
</dbReference>
<dbReference type="SUPFAM" id="SSF52218">
    <property type="entry name" value="Flavoproteins"/>
    <property type="match status" value="1"/>
</dbReference>
<feature type="binding site" evidence="5">
    <location>
        <begin position="10"/>
        <end position="15"/>
    </location>
    <ligand>
        <name>FMN</name>
        <dbReference type="ChEBI" id="CHEBI:58210"/>
    </ligand>
</feature>
<evidence type="ECO:0000256" key="5">
    <source>
        <dbReference type="HAMAP-Rule" id="MF_01017"/>
    </source>
</evidence>
<evidence type="ECO:0000259" key="6">
    <source>
        <dbReference type="PROSITE" id="PS50902"/>
    </source>
</evidence>
<dbReference type="PANTHER" id="PTHR30546">
    <property type="entry name" value="FLAVODOXIN-RELATED PROTEIN WRBA-RELATED"/>
    <property type="match status" value="1"/>
</dbReference>
<dbReference type="InterPro" id="IPR037513">
    <property type="entry name" value="NQO"/>
</dbReference>
<dbReference type="InterPro" id="IPR010089">
    <property type="entry name" value="Flavoprotein_WrbA-like"/>
</dbReference>
<dbReference type="PROSITE" id="PS50902">
    <property type="entry name" value="FLAVODOXIN_LIKE"/>
    <property type="match status" value="1"/>
</dbReference>
<dbReference type="HAMAP" id="MF_01017">
    <property type="entry name" value="NQOR"/>
    <property type="match status" value="1"/>
</dbReference>
<dbReference type="GO" id="GO:0050136">
    <property type="term" value="F:NADH dehydrogenase (quinone) (non-electrogenic) activity"/>
    <property type="evidence" value="ECO:0007669"/>
    <property type="project" value="RHEA"/>
</dbReference>
<dbReference type="RefSeq" id="WP_013933718.1">
    <property type="nucleotide sequence ID" value="NC_015709.1"/>
</dbReference>